<dbReference type="PRINTS" id="PR00035">
    <property type="entry name" value="HTHGNTR"/>
</dbReference>
<evidence type="ECO:0000256" key="5">
    <source>
        <dbReference type="ARBA" id="ARBA00023163"/>
    </source>
</evidence>
<dbReference type="Gene3D" id="3.40.640.10">
    <property type="entry name" value="Type I PLP-dependent aspartate aminotransferase-like (Major domain)"/>
    <property type="match status" value="1"/>
</dbReference>
<keyword evidence="2" id="KW-0663">Pyridoxal phosphate</keyword>
<dbReference type="InterPro" id="IPR000524">
    <property type="entry name" value="Tscrpt_reg_HTH_GntR"/>
</dbReference>
<dbReference type="InterPro" id="IPR036388">
    <property type="entry name" value="WH-like_DNA-bd_sf"/>
</dbReference>
<evidence type="ECO:0000256" key="2">
    <source>
        <dbReference type="ARBA" id="ARBA00022898"/>
    </source>
</evidence>
<evidence type="ECO:0000313" key="8">
    <source>
        <dbReference type="Proteomes" id="UP000185596"/>
    </source>
</evidence>
<evidence type="ECO:0000256" key="3">
    <source>
        <dbReference type="ARBA" id="ARBA00023015"/>
    </source>
</evidence>
<dbReference type="CDD" id="cd07377">
    <property type="entry name" value="WHTH_GntR"/>
    <property type="match status" value="1"/>
</dbReference>
<dbReference type="RefSeq" id="WP_075123463.1">
    <property type="nucleotide sequence ID" value="NZ_MSIE01000001.1"/>
</dbReference>
<accession>A0A1Q8CYJ7</accession>
<keyword evidence="5" id="KW-0804">Transcription</keyword>
<dbReference type="Pfam" id="PF00155">
    <property type="entry name" value="Aminotran_1_2"/>
    <property type="match status" value="1"/>
</dbReference>
<dbReference type="CDD" id="cd00609">
    <property type="entry name" value="AAT_like"/>
    <property type="match status" value="1"/>
</dbReference>
<evidence type="ECO:0000256" key="1">
    <source>
        <dbReference type="ARBA" id="ARBA00005384"/>
    </source>
</evidence>
<dbReference type="AlphaFoldDB" id="A0A1Q8CYJ7"/>
<dbReference type="PANTHER" id="PTHR46577:SF1">
    <property type="entry name" value="HTH-TYPE TRANSCRIPTIONAL REGULATORY PROTEIN GABR"/>
    <property type="match status" value="1"/>
</dbReference>
<dbReference type="PANTHER" id="PTHR46577">
    <property type="entry name" value="HTH-TYPE TRANSCRIPTIONAL REGULATORY PROTEIN GABR"/>
    <property type="match status" value="1"/>
</dbReference>
<evidence type="ECO:0000313" key="7">
    <source>
        <dbReference type="EMBL" id="OLF19429.1"/>
    </source>
</evidence>
<evidence type="ECO:0000259" key="6">
    <source>
        <dbReference type="PROSITE" id="PS50949"/>
    </source>
</evidence>
<dbReference type="GO" id="GO:0030170">
    <property type="term" value="F:pyridoxal phosphate binding"/>
    <property type="evidence" value="ECO:0007669"/>
    <property type="project" value="InterPro"/>
</dbReference>
<protein>
    <submittedName>
        <fullName evidence="7">GntR family transcriptional regulator</fullName>
    </submittedName>
</protein>
<comment type="caution">
    <text evidence="7">The sequence shown here is derived from an EMBL/GenBank/DDBJ whole genome shotgun (WGS) entry which is preliminary data.</text>
</comment>
<keyword evidence="8" id="KW-1185">Reference proteome</keyword>
<dbReference type="SUPFAM" id="SSF46785">
    <property type="entry name" value="Winged helix' DNA-binding domain"/>
    <property type="match status" value="1"/>
</dbReference>
<dbReference type="InterPro" id="IPR036390">
    <property type="entry name" value="WH_DNA-bd_sf"/>
</dbReference>
<dbReference type="Proteomes" id="UP000185596">
    <property type="component" value="Unassembled WGS sequence"/>
</dbReference>
<sequence length="471" mass="50892">MEFHVGLTSSGDLAASIYRQLHEAIVSGRLAPGERVPPSRELAWRLAVSRNTVTAAYDRLTAEGFLVARVGAGTFVCAEPPVRTGVTAAPDADPIPVRPAWRTPMMSFEDTRVAEFDFRVGVPDVRRFPMTAWRRLVGRELRELPPEAAAYGHPAGHPGLRAEIARHVGLSRSVLADPEDVLVTQGAQQALDVLGRVLVGPGDRVAVEEPGYPPARAVFAALGARVTGVPVDGEGLVVSAIPSATRLVYTTPSHQFPLGMPMSLRRRGELLAWAHRQRAVVVEDDYDSEFRFSERPLEPLHGLDRGRRVLYVGSFAKTMLPALRLGFLVVPPSLRSAVRAARALTDRQGDPATQGAMAAFLSEGLFSRHLRRATREYAARHERVLSVLRRDFHDTLEVVPATAGLHLAAWLRVPVDVDALVARATAAGVAVESLGGYHAEGPGRPGLAIGYGAIELDRVEPGLRRLAASMA</sequence>
<evidence type="ECO:0000256" key="4">
    <source>
        <dbReference type="ARBA" id="ARBA00023125"/>
    </source>
</evidence>
<dbReference type="SUPFAM" id="SSF53383">
    <property type="entry name" value="PLP-dependent transferases"/>
    <property type="match status" value="1"/>
</dbReference>
<dbReference type="OrthoDB" id="5415143at2"/>
<feature type="domain" description="HTH gntR-type" evidence="6">
    <location>
        <begin position="11"/>
        <end position="79"/>
    </location>
</feature>
<dbReference type="InterPro" id="IPR015421">
    <property type="entry name" value="PyrdxlP-dep_Trfase_major"/>
</dbReference>
<dbReference type="Gene3D" id="1.10.10.10">
    <property type="entry name" value="Winged helix-like DNA-binding domain superfamily/Winged helix DNA-binding domain"/>
    <property type="match status" value="1"/>
</dbReference>
<comment type="similarity">
    <text evidence="1">In the C-terminal section; belongs to the class-I pyridoxal-phosphate-dependent aminotransferase family.</text>
</comment>
<reference evidence="7 8" key="1">
    <citation type="submission" date="2016-12" db="EMBL/GenBank/DDBJ databases">
        <title>The draft genome sequence of Actinophytocola sp. 11-183.</title>
        <authorList>
            <person name="Wang W."/>
            <person name="Yuan L."/>
        </authorList>
    </citation>
    <scope>NUCLEOTIDE SEQUENCE [LARGE SCALE GENOMIC DNA]</scope>
    <source>
        <strain evidence="7 8">11-183</strain>
    </source>
</reference>
<dbReference type="STRING" id="1912961.BU204_00430"/>
<dbReference type="EMBL" id="MSIE01000001">
    <property type="protein sequence ID" value="OLF19429.1"/>
    <property type="molecule type" value="Genomic_DNA"/>
</dbReference>
<dbReference type="InterPro" id="IPR004839">
    <property type="entry name" value="Aminotransferase_I/II_large"/>
</dbReference>
<proteinExistence type="inferred from homology"/>
<gene>
    <name evidence="7" type="ORF">BU204_00430</name>
</gene>
<dbReference type="SMART" id="SM00345">
    <property type="entry name" value="HTH_GNTR"/>
    <property type="match status" value="1"/>
</dbReference>
<organism evidence="7 8">
    <name type="scientific">Actinophytocola xanthii</name>
    <dbReference type="NCBI Taxonomy" id="1912961"/>
    <lineage>
        <taxon>Bacteria</taxon>
        <taxon>Bacillati</taxon>
        <taxon>Actinomycetota</taxon>
        <taxon>Actinomycetes</taxon>
        <taxon>Pseudonocardiales</taxon>
        <taxon>Pseudonocardiaceae</taxon>
    </lineage>
</organism>
<dbReference type="GO" id="GO:0003700">
    <property type="term" value="F:DNA-binding transcription factor activity"/>
    <property type="evidence" value="ECO:0007669"/>
    <property type="project" value="InterPro"/>
</dbReference>
<dbReference type="PROSITE" id="PS50949">
    <property type="entry name" value="HTH_GNTR"/>
    <property type="match status" value="1"/>
</dbReference>
<dbReference type="Pfam" id="PF00392">
    <property type="entry name" value="GntR"/>
    <property type="match status" value="1"/>
</dbReference>
<dbReference type="InterPro" id="IPR015424">
    <property type="entry name" value="PyrdxlP-dep_Trfase"/>
</dbReference>
<dbReference type="GO" id="GO:0003677">
    <property type="term" value="F:DNA binding"/>
    <property type="evidence" value="ECO:0007669"/>
    <property type="project" value="UniProtKB-KW"/>
</dbReference>
<dbReference type="InterPro" id="IPR051446">
    <property type="entry name" value="HTH_trans_reg/aminotransferase"/>
</dbReference>
<keyword evidence="3" id="KW-0805">Transcription regulation</keyword>
<keyword evidence="4" id="KW-0238">DNA-binding</keyword>
<name>A0A1Q8CYJ7_9PSEU</name>